<dbReference type="AlphaFoldDB" id="A0A1Y3BKQ4"/>
<proteinExistence type="predicted"/>
<evidence type="ECO:0000256" key="2">
    <source>
        <dbReference type="SAM" id="Coils"/>
    </source>
</evidence>
<dbReference type="InterPro" id="IPR048348">
    <property type="entry name" value="CCDC22_CC"/>
</dbReference>
<keyword evidence="5" id="KW-1185">Reference proteome</keyword>
<evidence type="ECO:0000259" key="3">
    <source>
        <dbReference type="Pfam" id="PF05667"/>
    </source>
</evidence>
<keyword evidence="2" id="KW-0175">Coiled coil</keyword>
<dbReference type="Proteomes" id="UP000194236">
    <property type="component" value="Unassembled WGS sequence"/>
</dbReference>
<organism evidence="4 5">
    <name type="scientific">Euroglyphus maynei</name>
    <name type="common">Mayne's house dust mite</name>
    <dbReference type="NCBI Taxonomy" id="6958"/>
    <lineage>
        <taxon>Eukaryota</taxon>
        <taxon>Metazoa</taxon>
        <taxon>Ecdysozoa</taxon>
        <taxon>Arthropoda</taxon>
        <taxon>Chelicerata</taxon>
        <taxon>Arachnida</taxon>
        <taxon>Acari</taxon>
        <taxon>Acariformes</taxon>
        <taxon>Sarcoptiformes</taxon>
        <taxon>Astigmata</taxon>
        <taxon>Psoroptidia</taxon>
        <taxon>Analgoidea</taxon>
        <taxon>Pyroglyphidae</taxon>
        <taxon>Pyroglyphinae</taxon>
        <taxon>Euroglyphus</taxon>
    </lineage>
</organism>
<comment type="caution">
    <text evidence="4">The sequence shown here is derived from an EMBL/GenBank/DDBJ whole genome shotgun (WGS) entry which is preliminary data.</text>
</comment>
<evidence type="ECO:0000256" key="1">
    <source>
        <dbReference type="ARBA" id="ARBA00017553"/>
    </source>
</evidence>
<dbReference type="Pfam" id="PF05667">
    <property type="entry name" value="CCDC22_CC"/>
    <property type="match status" value="1"/>
</dbReference>
<feature type="domain" description="CCDC22 coiled-coil" evidence="3">
    <location>
        <begin position="68"/>
        <end position="327"/>
    </location>
</feature>
<feature type="coiled-coil region" evidence="2">
    <location>
        <begin position="85"/>
        <end position="112"/>
    </location>
</feature>
<accession>A0A1Y3BKQ4</accession>
<dbReference type="GO" id="GO:0097602">
    <property type="term" value="F:cullin family protein binding"/>
    <property type="evidence" value="ECO:0007669"/>
    <property type="project" value="TreeGrafter"/>
</dbReference>
<protein>
    <recommendedName>
        <fullName evidence="1">Coiled-coil domain-containing protein 22 homolog</fullName>
    </recommendedName>
</protein>
<dbReference type="GO" id="GO:2000060">
    <property type="term" value="P:positive regulation of ubiquitin-dependent protein catabolic process"/>
    <property type="evidence" value="ECO:0007669"/>
    <property type="project" value="TreeGrafter"/>
</dbReference>
<name>A0A1Y3BKQ4_EURMA</name>
<dbReference type="PANTHER" id="PTHR15668">
    <property type="entry name" value="JM1 PROTEIN"/>
    <property type="match status" value="1"/>
</dbReference>
<dbReference type="OrthoDB" id="10266736at2759"/>
<evidence type="ECO:0000313" key="5">
    <source>
        <dbReference type="Proteomes" id="UP000194236"/>
    </source>
</evidence>
<evidence type="ECO:0000313" key="4">
    <source>
        <dbReference type="EMBL" id="OTF80383.1"/>
    </source>
</evidence>
<dbReference type="PANTHER" id="PTHR15668:SF4">
    <property type="entry name" value="COILED-COIL DOMAIN-CONTAINING PROTEIN 22"/>
    <property type="match status" value="1"/>
</dbReference>
<sequence length="332" mass="39098">MPIIPTTIIDTLEWNNHFWKNNIEHEENQSVDYMGHYLRTLCESKQTDAIAYVYGEDSEGERLIDSLMNEEFKERQSTDQFELKTNEQQIIVDKLRQELRECEKEIQQCKVNDDELARLESEYQERYKLFEASFKSEQELQNGIATMKSSIEEIALAWDEMQKDLLEKLRTKKQQSMKQNEAQIEKIRTINTMKRAIASKLKEIQAKESLVSDMESRQPQQWPPGRGSYTRRIIEIIQNVKKQNGETLKVVSETKAVQKDINNLNGKIERSFTIADEVLFREARQNDWNRNCYKSLALLQSTFTELLQAINEIGVHLREIRKLEEMVIIIIS</sequence>
<dbReference type="EMBL" id="MUJZ01018456">
    <property type="protein sequence ID" value="OTF80383.1"/>
    <property type="molecule type" value="Genomic_DNA"/>
</dbReference>
<dbReference type="InterPro" id="IPR008530">
    <property type="entry name" value="CCDC22"/>
</dbReference>
<reference evidence="4 5" key="1">
    <citation type="submission" date="2017-03" db="EMBL/GenBank/DDBJ databases">
        <title>Genome Survey of Euroglyphus maynei.</title>
        <authorList>
            <person name="Arlian L.G."/>
            <person name="Morgan M.S."/>
            <person name="Rider S.D."/>
        </authorList>
    </citation>
    <scope>NUCLEOTIDE SEQUENCE [LARGE SCALE GENOMIC DNA]</scope>
    <source>
        <strain evidence="4">Arlian Lab</strain>
        <tissue evidence="4">Whole body</tissue>
    </source>
</reference>
<gene>
    <name evidence="4" type="ORF">BLA29_001750</name>
</gene>